<evidence type="ECO:0000256" key="2">
    <source>
        <dbReference type="ARBA" id="ARBA00009810"/>
    </source>
</evidence>
<sequence>MQQQFSITSARALRSVLCGAILAIHSFAVIAQANQSTVIVTGSRFEENLNEVPANVKVITRDEIDASTSNNIPDVLSQIGGLNVRNINGGGQLNLDATVDMGGYGMTANSTTLILVDGQRINPIDMSSVFWESIPIDSIERIEILQGGASVQYGNGAVGGVINIITNGNTSPLNQASVSYGSFGTLINNAILRDTYESTTYQLTANTSNTNGWRQNSAANAYAFDAKVTQKFSASDKAYVDLFYGYTNEQLPGAVLGQVGGGNPQAAFFKNIGSSSTANNSGVRFGGTKELAEGYLSEVDASYTNRTVFFNYPFFDTDAAVNTSTGTPIWSNTSNTLSGWQLNLSPRIKADFGTLGSAIFGYEFNKASQGSIGSYGPNQLSSYMIPFGYVNNPTNQTNNVQSASLLNQSVYGLLKLPITYGITFTGGARHQTQQASTYFSGVGSIDGASSANQTFSANAGDAAFNFNYAKNQSIYLKWNQSYRFPNIDEFWGSDPTTGSQVFNGILKPQTAQTYEVGGNWMLDTVRLNGSLFSSVSQNEITFNPSTGANYNSPFNINRRGVAFNSSANITSRLSIAGGGKFQRSYYADGPYIGQAIPVVPNLMLNARANYSIDQNWSVGGVVNYVGTQHYDATPGFYSSLTPMPSYTVGDVFLNYKTGGWDSKFTIKNVGNALYSTYGGFTSVQMADGSFANSYFYYPSDKRSYFFTTKYAF</sequence>
<evidence type="ECO:0000256" key="6">
    <source>
        <dbReference type="ARBA" id="ARBA00023077"/>
    </source>
</evidence>
<evidence type="ECO:0000256" key="12">
    <source>
        <dbReference type="SAM" id="Phobius"/>
    </source>
</evidence>
<dbReference type="AlphaFoldDB" id="A0A240E201"/>
<organism evidence="15 16">
    <name type="scientific">Polynucleobacter meluiroseus</name>
    <dbReference type="NCBI Taxonomy" id="1938814"/>
    <lineage>
        <taxon>Bacteria</taxon>
        <taxon>Pseudomonadati</taxon>
        <taxon>Pseudomonadota</taxon>
        <taxon>Betaproteobacteria</taxon>
        <taxon>Burkholderiales</taxon>
        <taxon>Burkholderiaceae</taxon>
        <taxon>Polynucleobacter</taxon>
    </lineage>
</organism>
<evidence type="ECO:0000256" key="10">
    <source>
        <dbReference type="PROSITE-ProRule" id="PRU01360"/>
    </source>
</evidence>
<evidence type="ECO:0000256" key="7">
    <source>
        <dbReference type="ARBA" id="ARBA00023136"/>
    </source>
</evidence>
<dbReference type="RefSeq" id="WP_096674160.1">
    <property type="nucleotide sequence ID" value="NZ_OANS01000004.1"/>
</dbReference>
<dbReference type="InterPro" id="IPR039426">
    <property type="entry name" value="TonB-dep_rcpt-like"/>
</dbReference>
<keyword evidence="12" id="KW-1133">Transmembrane helix</keyword>
<evidence type="ECO:0000256" key="3">
    <source>
        <dbReference type="ARBA" id="ARBA00022448"/>
    </source>
</evidence>
<comment type="similarity">
    <text evidence="2 10 11">Belongs to the TonB-dependent receptor family.</text>
</comment>
<keyword evidence="3 10" id="KW-0813">Transport</keyword>
<name>A0A240E201_9BURK</name>
<evidence type="ECO:0000313" key="16">
    <source>
        <dbReference type="Proteomes" id="UP000218069"/>
    </source>
</evidence>
<dbReference type="Gene3D" id="2.170.130.10">
    <property type="entry name" value="TonB-dependent receptor, plug domain"/>
    <property type="match status" value="1"/>
</dbReference>
<dbReference type="InterPro" id="IPR012910">
    <property type="entry name" value="Plug_dom"/>
</dbReference>
<keyword evidence="7 10" id="KW-0472">Membrane</keyword>
<gene>
    <name evidence="15" type="ORF">SAMN06295945_1625</name>
</gene>
<keyword evidence="9 10" id="KW-0998">Cell outer membrane</keyword>
<dbReference type="PANTHER" id="PTHR30069:SF27">
    <property type="entry name" value="BLL4766 PROTEIN"/>
    <property type="match status" value="1"/>
</dbReference>
<evidence type="ECO:0000256" key="1">
    <source>
        <dbReference type="ARBA" id="ARBA00004571"/>
    </source>
</evidence>
<dbReference type="Gene3D" id="2.40.170.20">
    <property type="entry name" value="TonB-dependent receptor, beta-barrel domain"/>
    <property type="match status" value="1"/>
</dbReference>
<dbReference type="InterPro" id="IPR037066">
    <property type="entry name" value="Plug_dom_sf"/>
</dbReference>
<dbReference type="EMBL" id="OANS01000004">
    <property type="protein sequence ID" value="SNX29257.1"/>
    <property type="molecule type" value="Genomic_DNA"/>
</dbReference>
<dbReference type="Pfam" id="PF00593">
    <property type="entry name" value="TonB_dep_Rec_b-barrel"/>
    <property type="match status" value="1"/>
</dbReference>
<dbReference type="Proteomes" id="UP000218069">
    <property type="component" value="Unassembled WGS sequence"/>
</dbReference>
<comment type="subcellular location">
    <subcellularLocation>
        <location evidence="1 10">Cell outer membrane</location>
        <topology evidence="1 10">Multi-pass membrane protein</topology>
    </subcellularLocation>
</comment>
<accession>A0A240E201</accession>
<protein>
    <submittedName>
        <fullName evidence="15">Iron complex outermembrane recepter protein</fullName>
    </submittedName>
</protein>
<dbReference type="GO" id="GO:0009279">
    <property type="term" value="C:cell outer membrane"/>
    <property type="evidence" value="ECO:0007669"/>
    <property type="project" value="UniProtKB-SubCell"/>
</dbReference>
<dbReference type="GO" id="GO:0044718">
    <property type="term" value="P:siderophore transmembrane transport"/>
    <property type="evidence" value="ECO:0007669"/>
    <property type="project" value="TreeGrafter"/>
</dbReference>
<dbReference type="PANTHER" id="PTHR30069">
    <property type="entry name" value="TONB-DEPENDENT OUTER MEMBRANE RECEPTOR"/>
    <property type="match status" value="1"/>
</dbReference>
<evidence type="ECO:0000259" key="13">
    <source>
        <dbReference type="Pfam" id="PF00593"/>
    </source>
</evidence>
<evidence type="ECO:0000256" key="5">
    <source>
        <dbReference type="ARBA" id="ARBA00022692"/>
    </source>
</evidence>
<dbReference type="SUPFAM" id="SSF56935">
    <property type="entry name" value="Porins"/>
    <property type="match status" value="1"/>
</dbReference>
<dbReference type="PROSITE" id="PS52016">
    <property type="entry name" value="TONB_DEPENDENT_REC_3"/>
    <property type="match status" value="1"/>
</dbReference>
<dbReference type="InterPro" id="IPR036942">
    <property type="entry name" value="Beta-barrel_TonB_sf"/>
</dbReference>
<keyword evidence="5 10" id="KW-0812">Transmembrane</keyword>
<evidence type="ECO:0000256" key="4">
    <source>
        <dbReference type="ARBA" id="ARBA00022452"/>
    </source>
</evidence>
<keyword evidence="4 10" id="KW-1134">Transmembrane beta strand</keyword>
<evidence type="ECO:0000259" key="14">
    <source>
        <dbReference type="Pfam" id="PF07715"/>
    </source>
</evidence>
<dbReference type="InterPro" id="IPR000531">
    <property type="entry name" value="Beta-barrel_TonB"/>
</dbReference>
<evidence type="ECO:0000313" key="15">
    <source>
        <dbReference type="EMBL" id="SNX29257.1"/>
    </source>
</evidence>
<keyword evidence="16" id="KW-1185">Reference proteome</keyword>
<evidence type="ECO:0000256" key="8">
    <source>
        <dbReference type="ARBA" id="ARBA00023170"/>
    </source>
</evidence>
<reference evidence="16" key="1">
    <citation type="submission" date="2017-08" db="EMBL/GenBank/DDBJ databases">
        <authorList>
            <person name="Varghese N."/>
            <person name="Submissions S."/>
        </authorList>
    </citation>
    <scope>NUCLEOTIDE SEQUENCE [LARGE SCALE GENOMIC DNA]</scope>
    <source>
        <strain evidence="16">AP-Melu-1000-B4</strain>
    </source>
</reference>
<dbReference type="OrthoDB" id="183532at2"/>
<dbReference type="GO" id="GO:0015344">
    <property type="term" value="F:siderophore uptake transmembrane transporter activity"/>
    <property type="evidence" value="ECO:0007669"/>
    <property type="project" value="TreeGrafter"/>
</dbReference>
<keyword evidence="6 11" id="KW-0798">TonB box</keyword>
<proteinExistence type="inferred from homology"/>
<evidence type="ECO:0000256" key="11">
    <source>
        <dbReference type="RuleBase" id="RU003357"/>
    </source>
</evidence>
<evidence type="ECO:0000256" key="9">
    <source>
        <dbReference type="ARBA" id="ARBA00023237"/>
    </source>
</evidence>
<keyword evidence="8" id="KW-0675">Receptor</keyword>
<feature type="domain" description="TonB-dependent receptor-like beta-barrel" evidence="13">
    <location>
        <begin position="243"/>
        <end position="668"/>
    </location>
</feature>
<dbReference type="Pfam" id="PF07715">
    <property type="entry name" value="Plug"/>
    <property type="match status" value="1"/>
</dbReference>
<feature type="domain" description="TonB-dependent receptor plug" evidence="14">
    <location>
        <begin position="49"/>
        <end position="161"/>
    </location>
</feature>
<feature type="transmembrane region" description="Helical" evidence="12">
    <location>
        <begin position="12"/>
        <end position="31"/>
    </location>
</feature>